<keyword evidence="5 12" id="KW-0378">Hydrolase</keyword>
<dbReference type="InterPro" id="IPR011545">
    <property type="entry name" value="DEAD/DEAH_box_helicase_dom"/>
</dbReference>
<feature type="binding site" evidence="12">
    <location>
        <position position="533"/>
    </location>
    <ligand>
        <name>Zn(2+)</name>
        <dbReference type="ChEBI" id="CHEBI:29105"/>
        <label>1</label>
    </ligand>
</feature>
<dbReference type="GO" id="GO:0006269">
    <property type="term" value="P:DNA replication, synthesis of primer"/>
    <property type="evidence" value="ECO:0007669"/>
    <property type="project" value="UniProtKB-KW"/>
</dbReference>
<dbReference type="PANTHER" id="PTHR30580">
    <property type="entry name" value="PRIMOSOMAL PROTEIN N"/>
    <property type="match status" value="1"/>
</dbReference>
<evidence type="ECO:0000256" key="10">
    <source>
        <dbReference type="ARBA" id="ARBA00023235"/>
    </source>
</evidence>
<dbReference type="PROSITE" id="PS51192">
    <property type="entry name" value="HELICASE_ATP_BIND_1"/>
    <property type="match status" value="1"/>
</dbReference>
<name>A0A368TX86_9GAMM</name>
<dbReference type="InterPro" id="IPR041236">
    <property type="entry name" value="PriA_C"/>
</dbReference>
<keyword evidence="3 12" id="KW-0479">Metal-binding</keyword>
<dbReference type="GO" id="GO:0043138">
    <property type="term" value="F:3'-5' DNA helicase activity"/>
    <property type="evidence" value="ECO:0007669"/>
    <property type="project" value="UniProtKB-EC"/>
</dbReference>
<evidence type="ECO:0000256" key="4">
    <source>
        <dbReference type="ARBA" id="ARBA00022741"/>
    </source>
</evidence>
<comment type="cofactor">
    <cofactor evidence="12">
        <name>Zn(2+)</name>
        <dbReference type="ChEBI" id="CHEBI:29105"/>
    </cofactor>
    <text evidence="12">Binds 2 zinc ions per subunit.</text>
</comment>
<feature type="binding site" evidence="12">
    <location>
        <position position="517"/>
    </location>
    <ligand>
        <name>Zn(2+)</name>
        <dbReference type="ChEBI" id="CHEBI:29105"/>
        <label>2</label>
    </ligand>
</feature>
<comment type="catalytic activity">
    <reaction evidence="12">
        <text>Couples ATP hydrolysis with the unwinding of duplex DNA by translocating in the 3'-5' direction.</text>
        <dbReference type="EC" id="5.6.2.4"/>
    </reaction>
</comment>
<dbReference type="InterPro" id="IPR042115">
    <property type="entry name" value="PriA_3primeBD_sf"/>
</dbReference>
<evidence type="ECO:0000256" key="1">
    <source>
        <dbReference type="ARBA" id="ARBA00022515"/>
    </source>
</evidence>
<dbReference type="EMBL" id="QPII01000007">
    <property type="protein sequence ID" value="RCV89211.1"/>
    <property type="molecule type" value="Genomic_DNA"/>
</dbReference>
<keyword evidence="17" id="KW-1185">Reference proteome</keyword>
<dbReference type="CDD" id="cd18804">
    <property type="entry name" value="SF2_C_priA"/>
    <property type="match status" value="1"/>
</dbReference>
<evidence type="ECO:0000313" key="16">
    <source>
        <dbReference type="EMBL" id="RCV89211.1"/>
    </source>
</evidence>
<comment type="subunit">
    <text evidence="12">Component of the replication restart primosome.</text>
</comment>
<dbReference type="GO" id="GO:0005524">
    <property type="term" value="F:ATP binding"/>
    <property type="evidence" value="ECO:0007669"/>
    <property type="project" value="UniProtKB-UniRule"/>
</dbReference>
<dbReference type="Pfam" id="PF18319">
    <property type="entry name" value="Zn_ribbon_PriA"/>
    <property type="match status" value="1"/>
</dbReference>
<dbReference type="NCBIfam" id="TIGR00595">
    <property type="entry name" value="priA"/>
    <property type="match status" value="1"/>
</dbReference>
<dbReference type="SUPFAM" id="SSF52540">
    <property type="entry name" value="P-loop containing nucleoside triphosphate hydrolases"/>
    <property type="match status" value="1"/>
</dbReference>
<evidence type="ECO:0000256" key="6">
    <source>
        <dbReference type="ARBA" id="ARBA00022806"/>
    </source>
</evidence>
<feature type="binding site" evidence="12">
    <location>
        <position position="490"/>
    </location>
    <ligand>
        <name>Zn(2+)</name>
        <dbReference type="ChEBI" id="CHEBI:29105"/>
        <label>1</label>
    </ligand>
</feature>
<dbReference type="EC" id="5.6.2.4" evidence="12"/>
<feature type="region of interest" description="Disordered" evidence="13">
    <location>
        <begin position="1"/>
        <end position="43"/>
    </location>
</feature>
<dbReference type="Pfam" id="PF00271">
    <property type="entry name" value="Helicase_C"/>
    <property type="match status" value="1"/>
</dbReference>
<feature type="binding site" evidence="12">
    <location>
        <position position="493"/>
    </location>
    <ligand>
        <name>Zn(2+)</name>
        <dbReference type="ChEBI" id="CHEBI:29105"/>
        <label>1</label>
    </ligand>
</feature>
<evidence type="ECO:0000256" key="5">
    <source>
        <dbReference type="ARBA" id="ARBA00022801"/>
    </source>
</evidence>
<dbReference type="Gene3D" id="3.40.50.300">
    <property type="entry name" value="P-loop containing nucleotide triphosphate hydrolases"/>
    <property type="match status" value="2"/>
</dbReference>
<dbReference type="PANTHER" id="PTHR30580:SF0">
    <property type="entry name" value="PRIMOSOMAL PROTEIN N"/>
    <property type="match status" value="1"/>
</dbReference>
<feature type="binding site" evidence="12">
    <location>
        <position position="520"/>
    </location>
    <ligand>
        <name>Zn(2+)</name>
        <dbReference type="ChEBI" id="CHEBI:29105"/>
        <label>2</label>
    </ligand>
</feature>
<dbReference type="InterPro" id="IPR001650">
    <property type="entry name" value="Helicase_C-like"/>
</dbReference>
<dbReference type="GO" id="GO:0008270">
    <property type="term" value="F:zinc ion binding"/>
    <property type="evidence" value="ECO:0007669"/>
    <property type="project" value="UniProtKB-UniRule"/>
</dbReference>
<dbReference type="SMART" id="SM00490">
    <property type="entry name" value="HELICc"/>
    <property type="match status" value="1"/>
</dbReference>
<organism evidence="16 17">
    <name type="scientific">Billgrantia montanilacus</name>
    <dbReference type="NCBI Taxonomy" id="2282305"/>
    <lineage>
        <taxon>Bacteria</taxon>
        <taxon>Pseudomonadati</taxon>
        <taxon>Pseudomonadota</taxon>
        <taxon>Gammaproteobacteria</taxon>
        <taxon>Oceanospirillales</taxon>
        <taxon>Halomonadaceae</taxon>
        <taxon>Billgrantia</taxon>
    </lineage>
</organism>
<comment type="catalytic activity">
    <reaction evidence="11 12">
        <text>ATP + H2O = ADP + phosphate + H(+)</text>
        <dbReference type="Rhea" id="RHEA:13065"/>
        <dbReference type="ChEBI" id="CHEBI:15377"/>
        <dbReference type="ChEBI" id="CHEBI:15378"/>
        <dbReference type="ChEBI" id="CHEBI:30616"/>
        <dbReference type="ChEBI" id="CHEBI:43474"/>
        <dbReference type="ChEBI" id="CHEBI:456216"/>
        <dbReference type="EC" id="5.6.2.4"/>
    </reaction>
</comment>
<evidence type="ECO:0000256" key="13">
    <source>
        <dbReference type="SAM" id="MobiDB-lite"/>
    </source>
</evidence>
<sequence>MPPPDPLPGTAYGLSVVSNRLPPGAPGATTAEHSSRAEAGGQLPDSSCISPSVLRVAIPTPLRRLFDYRPSQAPPPDGWQPGIRVRVPFGRRLVVGVVESCRHDSDLPLAKLKPVEEWLDASPLPADWLWLCRFTARYYQHSLGDTLHQAMPVLLRQGRPVAGRMREQWRVTDSGRGPGDERLKRAPRQAELLAMLRQHPHGLPTQAVVAQSFTREQLLALVEKGLLERQETPLTASPQPASGHLLAEPSLPLKREQAAALAAIHERLDHFHPCLLHGVTGSGKTEVYLQLIEAVVSRGRQALLLVPEIGLTPQTLARFRQRFQVPVVALHSGLTDNERLDAWEAAASGRAPIIIGTRSAIFTPLSRPGVIIVDEEHDGSFKQQEGLRYHARDLAVARAHHHGIPLVLGTATPSLESLHHARSGAYRHLRLTQRASRHAPARLELVDLRGRPRQGGLIPPVLEAIRGTLDAGHQVLVFINRRGFAPTLACHACGWLADCDHCDARMTLHRQPPVLACHHCDKRRPIPDACPACGSGDLRPLGSGTERTEETLAALFPQVPVHRIDRDSTRRRDAFEAILTEVKRGEPCLLVGTQMLAKGHHLPHVTLVVVVNADAGLYASDFRALEHSAQLLVQVAGRAGRSSHPGRVLVQTLHDDDPHLRLLAETGYDALAEQLLAERRAAGLPPFRFLALLRLESPREDAANALASNASAALREWLQARGLGVDCLGPVPAPMERRQNRYHLQLMLASDKRSQLHEACAQLTAWLEATPEARKARWSLDVDPQTLS</sequence>
<evidence type="ECO:0000259" key="14">
    <source>
        <dbReference type="PROSITE" id="PS51192"/>
    </source>
</evidence>
<dbReference type="OrthoDB" id="9759544at2"/>
<dbReference type="PROSITE" id="PS51194">
    <property type="entry name" value="HELICASE_CTER"/>
    <property type="match status" value="1"/>
</dbReference>
<dbReference type="GO" id="GO:1990077">
    <property type="term" value="C:primosome complex"/>
    <property type="evidence" value="ECO:0007669"/>
    <property type="project" value="UniProtKB-UniRule"/>
</dbReference>
<dbReference type="NCBIfam" id="NF004067">
    <property type="entry name" value="PRK05580.1-4"/>
    <property type="match status" value="1"/>
</dbReference>
<dbReference type="GO" id="GO:0016887">
    <property type="term" value="F:ATP hydrolysis activity"/>
    <property type="evidence" value="ECO:0007669"/>
    <property type="project" value="RHEA"/>
</dbReference>
<feature type="binding site" evidence="12">
    <location>
        <position position="499"/>
    </location>
    <ligand>
        <name>Zn(2+)</name>
        <dbReference type="ChEBI" id="CHEBI:29105"/>
        <label>2</label>
    </ligand>
</feature>
<dbReference type="InterPro" id="IPR027417">
    <property type="entry name" value="P-loop_NTPase"/>
</dbReference>
<feature type="binding site" evidence="12">
    <location>
        <position position="502"/>
    </location>
    <ligand>
        <name>Zn(2+)</name>
        <dbReference type="ChEBI" id="CHEBI:29105"/>
        <label>2</label>
    </ligand>
</feature>
<proteinExistence type="inferred from homology"/>
<evidence type="ECO:0000256" key="2">
    <source>
        <dbReference type="ARBA" id="ARBA00022705"/>
    </source>
</evidence>
<dbReference type="InterPro" id="IPR014001">
    <property type="entry name" value="Helicase_ATP-bd"/>
</dbReference>
<keyword evidence="10 12" id="KW-0413">Isomerase</keyword>
<evidence type="ECO:0000256" key="3">
    <source>
        <dbReference type="ARBA" id="ARBA00022723"/>
    </source>
</evidence>
<dbReference type="GO" id="GO:0003677">
    <property type="term" value="F:DNA binding"/>
    <property type="evidence" value="ECO:0007669"/>
    <property type="project" value="UniProtKB-UniRule"/>
</dbReference>
<dbReference type="FunFam" id="3.40.1440.60:FF:000001">
    <property type="entry name" value="Primosomal protein N"/>
    <property type="match status" value="1"/>
</dbReference>
<dbReference type="GO" id="GO:0006270">
    <property type="term" value="P:DNA replication initiation"/>
    <property type="evidence" value="ECO:0007669"/>
    <property type="project" value="TreeGrafter"/>
</dbReference>
<dbReference type="HAMAP" id="MF_00983">
    <property type="entry name" value="PriA"/>
    <property type="match status" value="1"/>
</dbReference>
<dbReference type="Pfam" id="PF17764">
    <property type="entry name" value="PriA_3primeBD"/>
    <property type="match status" value="1"/>
</dbReference>
<keyword evidence="4 12" id="KW-0547">Nucleotide-binding</keyword>
<comment type="function">
    <text evidence="12">Initiates the restart of stalled replication forks, which reloads the replicative helicase on sites other than the origin of replication. Recognizes and binds to abandoned replication forks and remodels them to uncover a helicase loading site. Promotes assembly of the primosome at these replication forks.</text>
</comment>
<feature type="domain" description="Helicase C-terminal" evidence="15">
    <location>
        <begin position="525"/>
        <end position="682"/>
    </location>
</feature>
<gene>
    <name evidence="12" type="primary">priA</name>
    <name evidence="16" type="ORF">DU505_11695</name>
</gene>
<evidence type="ECO:0000256" key="7">
    <source>
        <dbReference type="ARBA" id="ARBA00022833"/>
    </source>
</evidence>
<dbReference type="GO" id="GO:0006310">
    <property type="term" value="P:DNA recombination"/>
    <property type="evidence" value="ECO:0007669"/>
    <property type="project" value="InterPro"/>
</dbReference>
<evidence type="ECO:0000313" key="17">
    <source>
        <dbReference type="Proteomes" id="UP000252405"/>
    </source>
</evidence>
<dbReference type="FunFam" id="3.40.50.300:FF:000489">
    <property type="entry name" value="Primosome assembly protein PriA"/>
    <property type="match status" value="1"/>
</dbReference>
<dbReference type="AlphaFoldDB" id="A0A368TX86"/>
<accession>A0A368TX86</accession>
<dbReference type="Pfam" id="PF18074">
    <property type="entry name" value="PriA_C"/>
    <property type="match status" value="1"/>
</dbReference>
<dbReference type="InterPro" id="IPR041222">
    <property type="entry name" value="PriA_3primeBD"/>
</dbReference>
<feature type="domain" description="Helicase ATP-binding" evidence="14">
    <location>
        <begin position="265"/>
        <end position="431"/>
    </location>
</feature>
<evidence type="ECO:0000256" key="8">
    <source>
        <dbReference type="ARBA" id="ARBA00022840"/>
    </source>
</evidence>
<dbReference type="GO" id="GO:0006302">
    <property type="term" value="P:double-strand break repair"/>
    <property type="evidence" value="ECO:0007669"/>
    <property type="project" value="InterPro"/>
</dbReference>
<dbReference type="Pfam" id="PF00270">
    <property type="entry name" value="DEAD"/>
    <property type="match status" value="1"/>
</dbReference>
<evidence type="ECO:0000256" key="9">
    <source>
        <dbReference type="ARBA" id="ARBA00023125"/>
    </source>
</evidence>
<keyword evidence="7 12" id="KW-0862">Zinc</keyword>
<dbReference type="SMART" id="SM00487">
    <property type="entry name" value="DEXDc"/>
    <property type="match status" value="1"/>
</dbReference>
<comment type="similarity">
    <text evidence="12">Belongs to the helicase family. PriA subfamily.</text>
</comment>
<keyword evidence="9 12" id="KW-0238">DNA-binding</keyword>
<feature type="binding site" evidence="12">
    <location>
        <position position="530"/>
    </location>
    <ligand>
        <name>Zn(2+)</name>
        <dbReference type="ChEBI" id="CHEBI:29105"/>
        <label>1</label>
    </ligand>
</feature>
<keyword evidence="2 12" id="KW-0235">DNA replication</keyword>
<keyword evidence="6 12" id="KW-0347">Helicase</keyword>
<comment type="caution">
    <text evidence="16">The sequence shown here is derived from an EMBL/GenBank/DDBJ whole genome shotgun (WGS) entry which is preliminary data.</text>
</comment>
<evidence type="ECO:0000259" key="15">
    <source>
        <dbReference type="PROSITE" id="PS51194"/>
    </source>
</evidence>
<keyword evidence="1 12" id="KW-0639">Primosome</keyword>
<evidence type="ECO:0000256" key="11">
    <source>
        <dbReference type="ARBA" id="ARBA00048988"/>
    </source>
</evidence>
<evidence type="ECO:0000256" key="12">
    <source>
        <dbReference type="HAMAP-Rule" id="MF_00983"/>
    </source>
</evidence>
<protein>
    <recommendedName>
        <fullName evidence="12">Replication restart protein PriA</fullName>
    </recommendedName>
    <alternativeName>
        <fullName evidence="12">ATP-dependent DNA helicase PriA</fullName>
        <ecNumber evidence="12">5.6.2.4</ecNumber>
    </alternativeName>
    <alternativeName>
        <fullName evidence="12">DNA 3'-5' helicase PriA</fullName>
    </alternativeName>
</protein>
<keyword evidence="8 12" id="KW-0067">ATP-binding</keyword>
<dbReference type="CDD" id="cd17929">
    <property type="entry name" value="DEXHc_priA"/>
    <property type="match status" value="1"/>
</dbReference>
<dbReference type="InterPro" id="IPR040498">
    <property type="entry name" value="PriA_CRR"/>
</dbReference>
<dbReference type="InterPro" id="IPR005259">
    <property type="entry name" value="PriA"/>
</dbReference>
<dbReference type="Proteomes" id="UP000252405">
    <property type="component" value="Unassembled WGS sequence"/>
</dbReference>
<reference evidence="16 17" key="1">
    <citation type="submission" date="2018-07" db="EMBL/GenBank/DDBJ databases">
        <title>Halomonas montanilacus sp. nov., isolated from Lake Pengyan on Tibetan Plateau.</title>
        <authorList>
            <person name="Lu H."/>
            <person name="Xing P."/>
            <person name="Wu Q."/>
        </authorList>
    </citation>
    <scope>NUCLEOTIDE SEQUENCE [LARGE SCALE GENOMIC DNA]</scope>
    <source>
        <strain evidence="16 17">PYC7W</strain>
    </source>
</reference>
<dbReference type="Gene3D" id="3.40.1440.60">
    <property type="entry name" value="PriA, 3(prime) DNA-binding domain"/>
    <property type="match status" value="1"/>
</dbReference>